<sequence length="139" mass="15532">MATRLFTVTTWRFANNGLLAQPDQETGHRSGMTVRYQGGSARLYAKDVEKPVADVRYQMMLTQATKFTRMKWWGDFSSGKELKTLGEFIIEFDDGTRGEIVVFASGAASNKNGRFQYSFNGRGRLGGGSFRSHGKTAEE</sequence>
<protein>
    <submittedName>
        <fullName evidence="1">Uncharacterized protein</fullName>
    </submittedName>
</protein>
<organism evidence="1 2">
    <name type="scientific">Dehalogenimonas alkenigignens</name>
    <dbReference type="NCBI Taxonomy" id="1217799"/>
    <lineage>
        <taxon>Bacteria</taxon>
        <taxon>Bacillati</taxon>
        <taxon>Chloroflexota</taxon>
        <taxon>Dehalococcoidia</taxon>
        <taxon>Dehalococcoidales</taxon>
        <taxon>Dehalococcoidaceae</taxon>
        <taxon>Dehalogenimonas</taxon>
    </lineage>
</organism>
<accession>A0A0W0GI02</accession>
<reference evidence="1 2" key="1">
    <citation type="submission" date="2015-06" db="EMBL/GenBank/DDBJ databases">
        <title>Genome sequence of the organohalide-respiring Dehalogenimonas alkenigignens type strain (IP3-3T).</title>
        <authorList>
            <person name="Key T.A."/>
            <person name="Richmond D.P."/>
            <person name="Bowman K.S."/>
            <person name="Cho Y.-J."/>
            <person name="Chun J."/>
            <person name="da Costa M.S."/>
            <person name="Rainey F.A."/>
            <person name="Moe W.M."/>
        </authorList>
    </citation>
    <scope>NUCLEOTIDE SEQUENCE [LARGE SCALE GENOMIC DNA]</scope>
    <source>
        <strain evidence="1 2">IP3-3</strain>
    </source>
</reference>
<dbReference type="STRING" id="1217799.DEALK_10340"/>
<name>A0A0W0GI02_9CHLR</name>
<evidence type="ECO:0000313" key="1">
    <source>
        <dbReference type="EMBL" id="KTB48189.1"/>
    </source>
</evidence>
<dbReference type="EMBL" id="LFDV01000002">
    <property type="protein sequence ID" value="KTB48189.1"/>
    <property type="molecule type" value="Genomic_DNA"/>
</dbReference>
<comment type="caution">
    <text evidence="1">The sequence shown here is derived from an EMBL/GenBank/DDBJ whole genome shotgun (WGS) entry which is preliminary data.</text>
</comment>
<dbReference type="Proteomes" id="UP000053947">
    <property type="component" value="Unassembled WGS sequence"/>
</dbReference>
<gene>
    <name evidence="1" type="ORF">DEALK_10340</name>
</gene>
<evidence type="ECO:0000313" key="2">
    <source>
        <dbReference type="Proteomes" id="UP000053947"/>
    </source>
</evidence>
<keyword evidence="2" id="KW-1185">Reference proteome</keyword>
<dbReference type="AlphaFoldDB" id="A0A0W0GI02"/>
<proteinExistence type="predicted"/>